<evidence type="ECO:0000313" key="4">
    <source>
        <dbReference type="EMBL" id="ORY93541.1"/>
    </source>
</evidence>
<dbReference type="STRING" id="13706.A0A1X2H589"/>
<feature type="region of interest" description="Disordered" evidence="2">
    <location>
        <begin position="489"/>
        <end position="525"/>
    </location>
</feature>
<dbReference type="InParanoid" id="A0A1X2H589"/>
<feature type="coiled-coil region" evidence="1">
    <location>
        <begin position="65"/>
        <end position="250"/>
    </location>
</feature>
<dbReference type="PANTHER" id="PTHR18898:SF2">
    <property type="entry name" value="NUCLEOPROTEIN TPR"/>
    <property type="match status" value="1"/>
</dbReference>
<keyword evidence="1" id="KW-0175">Coiled coil</keyword>
<sequence>MNDKIEMLQYKLSTIEKERDLYMKVANSKDSGQPAPAVSDSELQDAIAQYKRLAQESEASFDAYRIEAEKDSQQLQQQLQEAQSITARANADLRKCEAELHHLREKTTILSRTAELRHNEIMELRRVNHELQGQMGRYEQNARESAQELFSYKRTVEEARLENVHLSAQAKSYEESYKRVLDENKYLATERSQLSQLLEDVNKNLAKSNANSEHLVSELRERVKEQRVEVEDLRDKLTAAQKDLQESQSVDQRQWQNKYVETRGELLQLKALQASIEKDLAVAREQRTVLETKLATAEKEAEARKSVSGEAGTIANVQEDVTLELARARNDAEDLRAQVRDYEADLQKVKQASADAAETHRKFVSDMEGHMQQVVNDLMSRETRLKEMEKETQEAAETAKRMSDEKQAIEERWAAEKSTLVSEKTSLEERIATQDEELTRLRSEIERQTTIAKETQEKLDEELQSHSKDSDALRELREQLERITTELANAKAECENAQGRLKAAETSWEKQKEQSESAENDLKQR</sequence>
<gene>
    <name evidence="4" type="ORF">BCR43DRAFT_380960</name>
</gene>
<dbReference type="OrthoDB" id="343070at2759"/>
<evidence type="ECO:0000313" key="5">
    <source>
        <dbReference type="Proteomes" id="UP000242180"/>
    </source>
</evidence>
<feature type="compositionally biased region" description="Basic and acidic residues" evidence="2">
    <location>
        <begin position="454"/>
        <end position="473"/>
    </location>
</feature>
<dbReference type="GO" id="GO:0006606">
    <property type="term" value="P:protein import into nucleus"/>
    <property type="evidence" value="ECO:0007669"/>
    <property type="project" value="InterPro"/>
</dbReference>
<proteinExistence type="predicted"/>
<feature type="compositionally biased region" description="Basic and acidic residues" evidence="2">
    <location>
        <begin position="507"/>
        <end position="525"/>
    </location>
</feature>
<dbReference type="PANTHER" id="PTHR18898">
    <property type="entry name" value="NUCLEOPROTEIN TPR-RELATED"/>
    <property type="match status" value="1"/>
</dbReference>
<dbReference type="AlphaFoldDB" id="A0A1X2H589"/>
<protein>
    <recommendedName>
        <fullName evidence="3">Nucleoprotein TPR/MLP1-2 domain-containing protein</fullName>
    </recommendedName>
</protein>
<reference evidence="4 5" key="1">
    <citation type="submission" date="2016-07" db="EMBL/GenBank/DDBJ databases">
        <title>Pervasive Adenine N6-methylation of Active Genes in Fungi.</title>
        <authorList>
            <consortium name="DOE Joint Genome Institute"/>
            <person name="Mondo S.J."/>
            <person name="Dannebaum R.O."/>
            <person name="Kuo R.C."/>
            <person name="Labutti K."/>
            <person name="Haridas S."/>
            <person name="Kuo A."/>
            <person name="Salamov A."/>
            <person name="Ahrendt S.R."/>
            <person name="Lipzen A."/>
            <person name="Sullivan W."/>
            <person name="Andreopoulos W.B."/>
            <person name="Clum A."/>
            <person name="Lindquist E."/>
            <person name="Daum C."/>
            <person name="Ramamoorthy G.K."/>
            <person name="Gryganskyi A."/>
            <person name="Culley D."/>
            <person name="Magnuson J.K."/>
            <person name="James T.Y."/>
            <person name="O'Malley M.A."/>
            <person name="Stajich J.E."/>
            <person name="Spatafora J.W."/>
            <person name="Visel A."/>
            <person name="Grigoriev I.V."/>
        </authorList>
    </citation>
    <scope>NUCLEOTIDE SEQUENCE [LARGE SCALE GENOMIC DNA]</scope>
    <source>
        <strain evidence="4 5">NRRL 2496</strain>
    </source>
</reference>
<dbReference type="GO" id="GO:0005643">
    <property type="term" value="C:nuclear pore"/>
    <property type="evidence" value="ECO:0007669"/>
    <property type="project" value="TreeGrafter"/>
</dbReference>
<dbReference type="GO" id="GO:0017056">
    <property type="term" value="F:structural constituent of nuclear pore"/>
    <property type="evidence" value="ECO:0007669"/>
    <property type="project" value="TreeGrafter"/>
</dbReference>
<evidence type="ECO:0000259" key="3">
    <source>
        <dbReference type="Pfam" id="PF07926"/>
    </source>
</evidence>
<keyword evidence="5" id="KW-1185">Reference proteome</keyword>
<dbReference type="Proteomes" id="UP000242180">
    <property type="component" value="Unassembled WGS sequence"/>
</dbReference>
<feature type="domain" description="Nucleoprotein TPR/MLP1-2" evidence="3">
    <location>
        <begin position="416"/>
        <end position="525"/>
    </location>
</feature>
<accession>A0A1X2H589</accession>
<dbReference type="InterPro" id="IPR012929">
    <property type="entry name" value="Nucleoprot-TPR/MLP1-2_dom"/>
</dbReference>
<dbReference type="EMBL" id="MCGN01000009">
    <property type="protein sequence ID" value="ORY93541.1"/>
    <property type="molecule type" value="Genomic_DNA"/>
</dbReference>
<dbReference type="OMA" id="HQREMDD"/>
<name>A0A1X2H589_SYNRA</name>
<dbReference type="GO" id="GO:0006406">
    <property type="term" value="P:mRNA export from nucleus"/>
    <property type="evidence" value="ECO:0007669"/>
    <property type="project" value="TreeGrafter"/>
</dbReference>
<comment type="caution">
    <text evidence="4">The sequence shown here is derived from an EMBL/GenBank/DDBJ whole genome shotgun (WGS) entry which is preliminary data.</text>
</comment>
<dbReference type="Pfam" id="PF07926">
    <property type="entry name" value="TPR_MLP1_2"/>
    <property type="match status" value="1"/>
</dbReference>
<evidence type="ECO:0000256" key="2">
    <source>
        <dbReference type="SAM" id="MobiDB-lite"/>
    </source>
</evidence>
<organism evidence="4 5">
    <name type="scientific">Syncephalastrum racemosum</name>
    <name type="common">Filamentous fungus</name>
    <dbReference type="NCBI Taxonomy" id="13706"/>
    <lineage>
        <taxon>Eukaryota</taxon>
        <taxon>Fungi</taxon>
        <taxon>Fungi incertae sedis</taxon>
        <taxon>Mucoromycota</taxon>
        <taxon>Mucoromycotina</taxon>
        <taxon>Mucoromycetes</taxon>
        <taxon>Mucorales</taxon>
        <taxon>Syncephalastraceae</taxon>
        <taxon>Syncephalastrum</taxon>
    </lineage>
</organism>
<feature type="region of interest" description="Disordered" evidence="2">
    <location>
        <begin position="448"/>
        <end position="473"/>
    </location>
</feature>
<evidence type="ECO:0000256" key="1">
    <source>
        <dbReference type="SAM" id="Coils"/>
    </source>
</evidence>